<sequence length="136" mass="14900">MFRNPWISSYHVNHEQPCGQELGSTARPKLCSSASLPTEALSFQSDFSLEEKTALVKSVSDTDAKLLFVLPKVSELKKYFEGPVPEGLGMNRKERIARRLEGHGERCSACAGARWFGSQQDAGGGLPAVHPCLRPL</sequence>
<gene>
    <name evidence="1" type="ORF">CgunFtcFv8_023805</name>
</gene>
<dbReference type="EMBL" id="JAURVH010001524">
    <property type="protein sequence ID" value="KAK5919954.1"/>
    <property type="molecule type" value="Genomic_DNA"/>
</dbReference>
<evidence type="ECO:0000313" key="2">
    <source>
        <dbReference type="Proteomes" id="UP001331515"/>
    </source>
</evidence>
<dbReference type="Proteomes" id="UP001331515">
    <property type="component" value="Unassembled WGS sequence"/>
</dbReference>
<dbReference type="AlphaFoldDB" id="A0AAN8HKQ1"/>
<evidence type="ECO:0000313" key="1">
    <source>
        <dbReference type="EMBL" id="KAK5919954.1"/>
    </source>
</evidence>
<comment type="caution">
    <text evidence="1">The sequence shown here is derived from an EMBL/GenBank/DDBJ whole genome shotgun (WGS) entry which is preliminary data.</text>
</comment>
<keyword evidence="2" id="KW-1185">Reference proteome</keyword>
<name>A0AAN8HKQ1_CHAGU</name>
<protein>
    <submittedName>
        <fullName evidence="1">Uncharacterized protein</fullName>
    </submittedName>
</protein>
<reference evidence="1 2" key="1">
    <citation type="journal article" date="2023" name="Mol. Biol. Evol.">
        <title>Genomics of Secondarily Temperate Adaptation in the Only Non-Antarctic Icefish.</title>
        <authorList>
            <person name="Rivera-Colon A.G."/>
            <person name="Rayamajhi N."/>
            <person name="Minhas B.F."/>
            <person name="Madrigal G."/>
            <person name="Bilyk K.T."/>
            <person name="Yoon V."/>
            <person name="Hune M."/>
            <person name="Gregory S."/>
            <person name="Cheng C.H.C."/>
            <person name="Catchen J.M."/>
        </authorList>
    </citation>
    <scope>NUCLEOTIDE SEQUENCE [LARGE SCALE GENOMIC DNA]</scope>
    <source>
        <tissue evidence="1">White muscle</tissue>
    </source>
</reference>
<accession>A0AAN8HKQ1</accession>
<organism evidence="1 2">
    <name type="scientific">Champsocephalus gunnari</name>
    <name type="common">Mackerel icefish</name>
    <dbReference type="NCBI Taxonomy" id="52237"/>
    <lineage>
        <taxon>Eukaryota</taxon>
        <taxon>Metazoa</taxon>
        <taxon>Chordata</taxon>
        <taxon>Craniata</taxon>
        <taxon>Vertebrata</taxon>
        <taxon>Euteleostomi</taxon>
        <taxon>Actinopterygii</taxon>
        <taxon>Neopterygii</taxon>
        <taxon>Teleostei</taxon>
        <taxon>Neoteleostei</taxon>
        <taxon>Acanthomorphata</taxon>
        <taxon>Eupercaria</taxon>
        <taxon>Perciformes</taxon>
        <taxon>Notothenioidei</taxon>
        <taxon>Channichthyidae</taxon>
        <taxon>Champsocephalus</taxon>
    </lineage>
</organism>
<proteinExistence type="predicted"/>